<organism evidence="3 4">
    <name type="scientific">Absidia repens</name>
    <dbReference type="NCBI Taxonomy" id="90262"/>
    <lineage>
        <taxon>Eukaryota</taxon>
        <taxon>Fungi</taxon>
        <taxon>Fungi incertae sedis</taxon>
        <taxon>Mucoromycota</taxon>
        <taxon>Mucoromycotina</taxon>
        <taxon>Mucoromycetes</taxon>
        <taxon>Mucorales</taxon>
        <taxon>Cunninghamellaceae</taxon>
        <taxon>Absidia</taxon>
    </lineage>
</organism>
<dbReference type="EMBL" id="MCGE01000038">
    <property type="protein sequence ID" value="ORZ06655.1"/>
    <property type="molecule type" value="Genomic_DNA"/>
</dbReference>
<keyword evidence="4" id="KW-1185">Reference proteome</keyword>
<dbReference type="Pfam" id="PF10180">
    <property type="entry name" value="WKF"/>
    <property type="match status" value="1"/>
</dbReference>
<dbReference type="InterPro" id="IPR019327">
    <property type="entry name" value="WKF"/>
</dbReference>
<evidence type="ECO:0000256" key="1">
    <source>
        <dbReference type="SAM" id="MobiDB-lite"/>
    </source>
</evidence>
<proteinExistence type="predicted"/>
<feature type="compositionally biased region" description="Polar residues" evidence="1">
    <location>
        <begin position="7"/>
        <end position="21"/>
    </location>
</feature>
<feature type="compositionally biased region" description="Polar residues" evidence="1">
    <location>
        <begin position="254"/>
        <end position="273"/>
    </location>
</feature>
<gene>
    <name evidence="3" type="ORF">BCR42DRAFT_456329</name>
</gene>
<evidence type="ECO:0000259" key="2">
    <source>
        <dbReference type="Pfam" id="PF10180"/>
    </source>
</evidence>
<protein>
    <recommendedName>
        <fullName evidence="2">WKF domain-containing protein</fullName>
    </recommendedName>
</protein>
<dbReference type="PANTHER" id="PTHR22306">
    <property type="entry name" value="CHROMOSOME 7 OPEN READING FRAME 50"/>
    <property type="match status" value="1"/>
</dbReference>
<dbReference type="Proteomes" id="UP000193560">
    <property type="component" value="Unassembled WGS sequence"/>
</dbReference>
<feature type="region of interest" description="Disordered" evidence="1">
    <location>
        <begin position="93"/>
        <end position="145"/>
    </location>
</feature>
<feature type="compositionally biased region" description="Basic and acidic residues" evidence="1">
    <location>
        <begin position="100"/>
        <end position="125"/>
    </location>
</feature>
<dbReference type="OrthoDB" id="10261563at2759"/>
<feature type="region of interest" description="Disordered" evidence="1">
    <location>
        <begin position="1"/>
        <end position="77"/>
    </location>
</feature>
<feature type="domain" description="WKF" evidence="2">
    <location>
        <begin position="151"/>
        <end position="211"/>
    </location>
</feature>
<dbReference type="PANTHER" id="PTHR22306:SF2">
    <property type="entry name" value="CHROMOSOME 7 OPEN READING FRAME 50"/>
    <property type="match status" value="1"/>
</dbReference>
<evidence type="ECO:0000313" key="3">
    <source>
        <dbReference type="EMBL" id="ORZ06655.1"/>
    </source>
</evidence>
<name>A0A1X2I0F1_9FUNG</name>
<dbReference type="AlphaFoldDB" id="A0A1X2I0F1"/>
<comment type="caution">
    <text evidence="3">The sequence shown here is derived from an EMBL/GenBank/DDBJ whole genome shotgun (WGS) entry which is preliminary data.</text>
</comment>
<reference evidence="3 4" key="1">
    <citation type="submission" date="2016-07" db="EMBL/GenBank/DDBJ databases">
        <title>Pervasive Adenine N6-methylation of Active Genes in Fungi.</title>
        <authorList>
            <consortium name="DOE Joint Genome Institute"/>
            <person name="Mondo S.J."/>
            <person name="Dannebaum R.O."/>
            <person name="Kuo R.C."/>
            <person name="Labutti K."/>
            <person name="Haridas S."/>
            <person name="Kuo A."/>
            <person name="Salamov A."/>
            <person name="Ahrendt S.R."/>
            <person name="Lipzen A."/>
            <person name="Sullivan W."/>
            <person name="Andreopoulos W.B."/>
            <person name="Clum A."/>
            <person name="Lindquist E."/>
            <person name="Daum C."/>
            <person name="Ramamoorthy G.K."/>
            <person name="Gryganskyi A."/>
            <person name="Culley D."/>
            <person name="Magnuson J.K."/>
            <person name="James T.Y."/>
            <person name="O'Malley M.A."/>
            <person name="Stajich J.E."/>
            <person name="Spatafora J.W."/>
            <person name="Visel A."/>
            <person name="Grigoriev I.V."/>
        </authorList>
    </citation>
    <scope>NUCLEOTIDE SEQUENCE [LARGE SCALE GENOMIC DNA]</scope>
    <source>
        <strain evidence="3 4">NRRL 1336</strain>
    </source>
</reference>
<dbReference type="STRING" id="90262.A0A1X2I0F1"/>
<evidence type="ECO:0000313" key="4">
    <source>
        <dbReference type="Proteomes" id="UP000193560"/>
    </source>
</evidence>
<feature type="region of interest" description="Disordered" evidence="1">
    <location>
        <begin position="248"/>
        <end position="273"/>
    </location>
</feature>
<sequence>MVDIEVPSNSTVDTSESTSSPAIKKNPVNKSNKKTAHHSKTNKKSGKNEQPRSRPTTTGMALLQAMTAKKAAKEAMINSAKAKVHVSFDDDGEIATAPAEVDKTTKRKQGDADSIELDEKTTAPRKEKKKKGTHHLRGPSDKKKQEALDSLEMFVNNRSQWKFNKKHQSWILQHMYDTEAISPEDFDRLLLYIKDIMGMAREKTLKEAQTICQETKGSTVVAQPASTYTGYDDFDDFDAEKLLAAAPAAAPAPVSNSTDEANDETSANITNSDATKLERAKAVLKALM</sequence>
<feature type="compositionally biased region" description="Basic residues" evidence="1">
    <location>
        <begin position="31"/>
        <end position="45"/>
    </location>
</feature>
<feature type="compositionally biased region" description="Basic residues" evidence="1">
    <location>
        <begin position="126"/>
        <end position="137"/>
    </location>
</feature>
<accession>A0A1X2I0F1</accession>